<accession>A0A495DCV1</accession>
<protein>
    <submittedName>
        <fullName evidence="1">Uncharacterized protein</fullName>
    </submittedName>
</protein>
<evidence type="ECO:0000313" key="2">
    <source>
        <dbReference type="Proteomes" id="UP000273675"/>
    </source>
</evidence>
<name>A0A495DCV1_9PROT</name>
<reference evidence="1 2" key="1">
    <citation type="submission" date="2018-10" db="EMBL/GenBank/DDBJ databases">
        <title>Genomic Encyclopedia of Type Strains, Phase IV (KMG-IV): sequencing the most valuable type-strain genomes for metagenomic binning, comparative biology and taxonomic classification.</title>
        <authorList>
            <person name="Goeker M."/>
        </authorList>
    </citation>
    <scope>NUCLEOTIDE SEQUENCE [LARGE SCALE GENOMIC DNA]</scope>
    <source>
        <strain evidence="1 2">DSM 4734</strain>
    </source>
</reference>
<dbReference type="Proteomes" id="UP000273675">
    <property type="component" value="Unassembled WGS sequence"/>
</dbReference>
<comment type="caution">
    <text evidence="1">The sequence shown here is derived from an EMBL/GenBank/DDBJ whole genome shotgun (WGS) entry which is preliminary data.</text>
</comment>
<dbReference type="EMBL" id="RBIM01000003">
    <property type="protein sequence ID" value="RKR00093.1"/>
    <property type="molecule type" value="Genomic_DNA"/>
</dbReference>
<evidence type="ECO:0000313" key="1">
    <source>
        <dbReference type="EMBL" id="RKR00093.1"/>
    </source>
</evidence>
<sequence>MIQAGIVGLAAFLFADEVVLPATVTDAYFAYEAAVEQQDFAAASQAAEIAFREARAAGIGEDIQLTLGVNALAMAPARGSGAGLVELVDQTADLAIRSGDTTLVRDVRLQGISSAAQAGDAVGFGAMMAPMIDALIEPPLLEEPDQVRLFAATYPNSFTEPLGEDVRTSVAAERDALLSSGSDPVQLANLTLILRRDAFLRDDRGTALDLTDEALALIDADTMAGARAQTALLGGLPGLADILVADGLTVGQAVAERSSQMQDALCAHLSSQPVPVGPWREVQVPTRSVERGRHHAAARFEFEVVDGEFASFGPEMAISGGRDSDLRRAVERQLSETVFHAGCDGEPASMRGLFRVTYVGGVTGHTVGAYQLSFRLLQSISPARPVPAGR</sequence>
<dbReference type="RefSeq" id="WP_147422643.1">
    <property type="nucleotide sequence ID" value="NZ_RBIM01000003.1"/>
</dbReference>
<proteinExistence type="predicted"/>
<dbReference type="AlphaFoldDB" id="A0A495DCV1"/>
<organism evidence="1 2">
    <name type="scientific">Maricaulis maris</name>
    <dbReference type="NCBI Taxonomy" id="74318"/>
    <lineage>
        <taxon>Bacteria</taxon>
        <taxon>Pseudomonadati</taxon>
        <taxon>Pseudomonadota</taxon>
        <taxon>Alphaproteobacteria</taxon>
        <taxon>Maricaulales</taxon>
        <taxon>Maricaulaceae</taxon>
        <taxon>Maricaulis</taxon>
    </lineage>
</organism>
<gene>
    <name evidence="1" type="ORF">C7435_1291</name>
</gene>
<dbReference type="OrthoDB" id="9974194at2"/>